<dbReference type="KEGG" id="aori:SD37_39610"/>
<gene>
    <name evidence="1" type="ORF">SD37_39610</name>
</gene>
<dbReference type="Proteomes" id="UP000093695">
    <property type="component" value="Chromosome"/>
</dbReference>
<proteinExistence type="predicted"/>
<keyword evidence="2" id="KW-1185">Reference proteome</keyword>
<sequence length="80" mass="8290">MTMGPKPIALLTSAAGGATLLSALPAWCVVTMALVAAALTAAQVVVTQVIRLRASNTITTSAHALRVLELEKGTRPRRIP</sequence>
<evidence type="ECO:0000313" key="1">
    <source>
        <dbReference type="EMBL" id="ANN21096.1"/>
    </source>
</evidence>
<reference evidence="1 2" key="1">
    <citation type="journal article" date="2015" name="Genome Announc.">
        <title>Draft Genome Sequence of Norvancomycin-Producing Strain Amycolatopsis orientalis CPCC200066.</title>
        <authorList>
            <person name="Lei X."/>
            <person name="Yuan F."/>
            <person name="Shi Y."/>
            <person name="Li X."/>
            <person name="Wang L."/>
            <person name="Hong B."/>
        </authorList>
    </citation>
    <scope>NUCLEOTIDE SEQUENCE [LARGE SCALE GENOMIC DNA]</scope>
    <source>
        <strain evidence="1 2">B-37</strain>
    </source>
</reference>
<name>A0A193C913_AMYOR</name>
<dbReference type="AlphaFoldDB" id="A0A193C913"/>
<evidence type="ECO:0000313" key="2">
    <source>
        <dbReference type="Proteomes" id="UP000093695"/>
    </source>
</evidence>
<organism evidence="1 2">
    <name type="scientific">Amycolatopsis orientalis</name>
    <name type="common">Nocardia orientalis</name>
    <dbReference type="NCBI Taxonomy" id="31958"/>
    <lineage>
        <taxon>Bacteria</taxon>
        <taxon>Bacillati</taxon>
        <taxon>Actinomycetota</taxon>
        <taxon>Actinomycetes</taxon>
        <taxon>Pseudonocardiales</taxon>
        <taxon>Pseudonocardiaceae</taxon>
        <taxon>Amycolatopsis</taxon>
    </lineage>
</organism>
<dbReference type="EMBL" id="CP016174">
    <property type="protein sequence ID" value="ANN21096.1"/>
    <property type="molecule type" value="Genomic_DNA"/>
</dbReference>
<protein>
    <submittedName>
        <fullName evidence="1">Uncharacterized protein</fullName>
    </submittedName>
</protein>
<accession>A0A193C913</accession>